<protein>
    <submittedName>
        <fullName evidence="2">Uncharacterized protein</fullName>
    </submittedName>
</protein>
<dbReference type="SUPFAM" id="SSF52743">
    <property type="entry name" value="Subtilisin-like"/>
    <property type="match status" value="1"/>
</dbReference>
<dbReference type="Gene3D" id="3.40.50.200">
    <property type="entry name" value="Peptidase S8/S53 domain"/>
    <property type="match status" value="1"/>
</dbReference>
<reference evidence="3" key="1">
    <citation type="journal article" date="2019" name="Int. J. Syst. Evol. Microbiol.">
        <title>The Global Catalogue of Microorganisms (GCM) 10K type strain sequencing project: providing services to taxonomists for standard genome sequencing and annotation.</title>
        <authorList>
            <consortium name="The Broad Institute Genomics Platform"/>
            <consortium name="The Broad Institute Genome Sequencing Center for Infectious Disease"/>
            <person name="Wu L."/>
            <person name="Ma J."/>
        </authorList>
    </citation>
    <scope>NUCLEOTIDE SEQUENCE [LARGE SCALE GENOMIC DNA]</scope>
    <source>
        <strain evidence="3">JCM 17695</strain>
    </source>
</reference>
<proteinExistence type="predicted"/>
<keyword evidence="3" id="KW-1185">Reference proteome</keyword>
<feature type="transmembrane region" description="Helical" evidence="1">
    <location>
        <begin position="20"/>
        <end position="39"/>
    </location>
</feature>
<keyword evidence="1" id="KW-0472">Membrane</keyword>
<dbReference type="InterPro" id="IPR036852">
    <property type="entry name" value="Peptidase_S8/S53_dom_sf"/>
</dbReference>
<sequence length="86" mass="8408">MLAPGQDVPGPLGSASGNGLAAAVVAGAGALVWGMFPGASGAQVRSALLIGSLHAHRSGPPLLDVARAVEFLERLAVAPAAWRATG</sequence>
<dbReference type="Proteomes" id="UP001596512">
    <property type="component" value="Unassembled WGS sequence"/>
</dbReference>
<accession>A0ABW2TP99</accession>
<dbReference type="EMBL" id="JBHTEY010000004">
    <property type="protein sequence ID" value="MFC7615331.1"/>
    <property type="molecule type" value="Genomic_DNA"/>
</dbReference>
<comment type="caution">
    <text evidence="2">The sequence shown here is derived from an EMBL/GenBank/DDBJ whole genome shotgun (WGS) entry which is preliminary data.</text>
</comment>
<keyword evidence="1" id="KW-1133">Transmembrane helix</keyword>
<organism evidence="2 3">
    <name type="scientific">Actinokineospora soli</name>
    <dbReference type="NCBI Taxonomy" id="1048753"/>
    <lineage>
        <taxon>Bacteria</taxon>
        <taxon>Bacillati</taxon>
        <taxon>Actinomycetota</taxon>
        <taxon>Actinomycetes</taxon>
        <taxon>Pseudonocardiales</taxon>
        <taxon>Pseudonocardiaceae</taxon>
        <taxon>Actinokineospora</taxon>
    </lineage>
</organism>
<evidence type="ECO:0000313" key="3">
    <source>
        <dbReference type="Proteomes" id="UP001596512"/>
    </source>
</evidence>
<gene>
    <name evidence="2" type="ORF">ACFQV2_19335</name>
</gene>
<evidence type="ECO:0000313" key="2">
    <source>
        <dbReference type="EMBL" id="MFC7615331.1"/>
    </source>
</evidence>
<name>A0ABW2TP99_9PSEU</name>
<keyword evidence="1" id="KW-0812">Transmembrane</keyword>
<evidence type="ECO:0000256" key="1">
    <source>
        <dbReference type="SAM" id="Phobius"/>
    </source>
</evidence>